<comment type="caution">
    <text evidence="4">The sequence shown here is derived from an EMBL/GenBank/DDBJ whole genome shotgun (WGS) entry which is preliminary data.</text>
</comment>
<dbReference type="PANTHER" id="PTHR30268:SF0">
    <property type="entry name" value="L-RHAMNOSE ISOMERASE"/>
    <property type="match status" value="1"/>
</dbReference>
<gene>
    <name evidence="4" type="ORF">CO097_02550</name>
</gene>
<dbReference type="GO" id="GO:0019301">
    <property type="term" value="P:rhamnose catabolic process"/>
    <property type="evidence" value="ECO:0007669"/>
    <property type="project" value="TreeGrafter"/>
</dbReference>
<dbReference type="EMBL" id="PFTV01000060">
    <property type="protein sequence ID" value="PJB57404.1"/>
    <property type="molecule type" value="Genomic_DNA"/>
</dbReference>
<feature type="non-terminal residue" evidence="4">
    <location>
        <position position="189"/>
    </location>
</feature>
<name>A0A2M8CEA4_9BACT</name>
<dbReference type="AlphaFoldDB" id="A0A2M8CEA4"/>
<evidence type="ECO:0000256" key="1">
    <source>
        <dbReference type="ARBA" id="ARBA00022723"/>
    </source>
</evidence>
<evidence type="ECO:0000256" key="3">
    <source>
        <dbReference type="ARBA" id="ARBA00023235"/>
    </source>
</evidence>
<dbReference type="GO" id="GO:0008740">
    <property type="term" value="F:L-rhamnose isomerase activity"/>
    <property type="evidence" value="ECO:0007669"/>
    <property type="project" value="TreeGrafter"/>
</dbReference>
<dbReference type="PANTHER" id="PTHR30268">
    <property type="entry name" value="L-RHAMNOSE ISOMERASE"/>
    <property type="match status" value="1"/>
</dbReference>
<proteinExistence type="predicted"/>
<keyword evidence="1" id="KW-0479">Metal-binding</keyword>
<evidence type="ECO:0000256" key="2">
    <source>
        <dbReference type="ARBA" id="ARBA00023211"/>
    </source>
</evidence>
<evidence type="ECO:0000313" key="5">
    <source>
        <dbReference type="Proteomes" id="UP000228560"/>
    </source>
</evidence>
<dbReference type="Proteomes" id="UP000228560">
    <property type="component" value="Unassembled WGS sequence"/>
</dbReference>
<dbReference type="SUPFAM" id="SSF51658">
    <property type="entry name" value="Xylose isomerase-like"/>
    <property type="match status" value="1"/>
</dbReference>
<dbReference type="GO" id="GO:0046872">
    <property type="term" value="F:metal ion binding"/>
    <property type="evidence" value="ECO:0007669"/>
    <property type="project" value="UniProtKB-KW"/>
</dbReference>
<keyword evidence="2" id="KW-0464">Manganese</keyword>
<protein>
    <submittedName>
        <fullName evidence="4">Sugar isomerase</fullName>
    </submittedName>
</protein>
<keyword evidence="3 4" id="KW-0413">Isomerase</keyword>
<organism evidence="4 5">
    <name type="scientific">Candidatus Infernicultor aquiphilus</name>
    <dbReference type="NCBI Taxonomy" id="1805029"/>
    <lineage>
        <taxon>Bacteria</taxon>
        <taxon>Pseudomonadati</taxon>
        <taxon>Atribacterota</taxon>
        <taxon>Candidatus Phoenicimicrobiia</taxon>
        <taxon>Candidatus Pheonicimicrobiales</taxon>
        <taxon>Candidatus Phoenicimicrobiaceae</taxon>
        <taxon>Candidatus Infernicultor</taxon>
    </lineage>
</organism>
<dbReference type="GO" id="GO:0019324">
    <property type="term" value="P:L-lyxose metabolic process"/>
    <property type="evidence" value="ECO:0007669"/>
    <property type="project" value="TreeGrafter"/>
</dbReference>
<sequence>MRDYKISYNILKSSLEEKGIEVNKVEKRLKTLKIETPSWGYADSGTRFAIFKQKNAAKKVKEKIQDAAEVHKLTGICPSIALHIPWDITDDWDALLEYSLSLGIRPGAVNPNLFQDPDYKLGSLCHPDEKVRKKAINHVLECIDIAKTLKSKDISLWLADGTNYPGQDDMRERKHRLEESLKEIYKNLE</sequence>
<dbReference type="InterPro" id="IPR036237">
    <property type="entry name" value="Xyl_isomerase-like_sf"/>
</dbReference>
<accession>A0A2M8CEA4</accession>
<reference evidence="4 5" key="1">
    <citation type="submission" date="2017-09" db="EMBL/GenBank/DDBJ databases">
        <title>Depth-based differentiation of microbial function through sediment-hosted aquifers and enrichment of novel symbionts in the deep terrestrial subsurface.</title>
        <authorList>
            <person name="Probst A.J."/>
            <person name="Ladd B."/>
            <person name="Jarett J.K."/>
            <person name="Geller-Mcgrath D.E."/>
            <person name="Sieber C.M."/>
            <person name="Emerson J.B."/>
            <person name="Anantharaman K."/>
            <person name="Thomas B.C."/>
            <person name="Malmstrom R."/>
            <person name="Stieglmeier M."/>
            <person name="Klingl A."/>
            <person name="Woyke T."/>
            <person name="Ryan C.M."/>
            <person name="Banfield J.F."/>
        </authorList>
    </citation>
    <scope>NUCLEOTIDE SEQUENCE [LARGE SCALE GENOMIC DNA]</scope>
    <source>
        <strain evidence="4">CG_4_9_14_3_um_filter_33_16</strain>
    </source>
</reference>
<evidence type="ECO:0000313" key="4">
    <source>
        <dbReference type="EMBL" id="PJB57404.1"/>
    </source>
</evidence>
<dbReference type="InterPro" id="IPR050337">
    <property type="entry name" value="L-rhamnose_isomerase"/>
</dbReference>
<dbReference type="Gene3D" id="3.20.20.150">
    <property type="entry name" value="Divalent-metal-dependent TIM barrel enzymes"/>
    <property type="match status" value="1"/>
</dbReference>